<gene>
    <name evidence="3" type="ORF">SEMRO_199_G084340.1</name>
</gene>
<name>A0A9N8DK59_9STRA</name>
<feature type="signal peptide" evidence="2">
    <location>
        <begin position="1"/>
        <end position="21"/>
    </location>
</feature>
<evidence type="ECO:0000313" key="3">
    <source>
        <dbReference type="EMBL" id="CAB9504498.1"/>
    </source>
</evidence>
<sequence length="293" mass="32439">MSLLLFVYTLLLIVASCSVLALQSFDSTRSSSLLVGTEWKLQLDIGLEPGTWMPKRYPGWAESGARLGLQVAVQFTNAPSTTAESLVGPLTDTYQLKVTSPPATFVSVDGQQTVEFEWVGGWCIQRPQSDIRNTEGGLVKPEGLLRFWLDCSSGAKRQDVQVLPGTRIFFTTGVWDDPVTLEKQEKEYNKLVMEVDELVQETKSNKAKAKDQNILQNFQTFRQMVGDSKKFDGLTRLRDAYYRALPPLTSPKSANGVIMAPNGSLVIKGNKDWLAGEEFLILGTFTTATADDE</sequence>
<organism evidence="3 4">
    <name type="scientific">Seminavis robusta</name>
    <dbReference type="NCBI Taxonomy" id="568900"/>
    <lineage>
        <taxon>Eukaryota</taxon>
        <taxon>Sar</taxon>
        <taxon>Stramenopiles</taxon>
        <taxon>Ochrophyta</taxon>
        <taxon>Bacillariophyta</taxon>
        <taxon>Bacillariophyceae</taxon>
        <taxon>Bacillariophycidae</taxon>
        <taxon>Naviculales</taxon>
        <taxon>Naviculaceae</taxon>
        <taxon>Seminavis</taxon>
    </lineage>
</organism>
<feature type="coiled-coil region" evidence="1">
    <location>
        <begin position="181"/>
        <end position="212"/>
    </location>
</feature>
<evidence type="ECO:0000256" key="1">
    <source>
        <dbReference type="SAM" id="Coils"/>
    </source>
</evidence>
<keyword evidence="1" id="KW-0175">Coiled coil</keyword>
<evidence type="ECO:0000313" key="4">
    <source>
        <dbReference type="Proteomes" id="UP001153069"/>
    </source>
</evidence>
<dbReference type="EMBL" id="CAICTM010000198">
    <property type="protein sequence ID" value="CAB9504498.1"/>
    <property type="molecule type" value="Genomic_DNA"/>
</dbReference>
<dbReference type="Proteomes" id="UP001153069">
    <property type="component" value="Unassembled WGS sequence"/>
</dbReference>
<evidence type="ECO:0000256" key="2">
    <source>
        <dbReference type="SAM" id="SignalP"/>
    </source>
</evidence>
<dbReference type="OrthoDB" id="42938at2759"/>
<protein>
    <submittedName>
        <fullName evidence="3">Uncharacterized protein</fullName>
    </submittedName>
</protein>
<dbReference type="AlphaFoldDB" id="A0A9N8DK59"/>
<accession>A0A9N8DK59</accession>
<reference evidence="3" key="1">
    <citation type="submission" date="2020-06" db="EMBL/GenBank/DDBJ databases">
        <authorList>
            <consortium name="Plant Systems Biology data submission"/>
        </authorList>
    </citation>
    <scope>NUCLEOTIDE SEQUENCE</scope>
    <source>
        <strain evidence="3">D6</strain>
    </source>
</reference>
<feature type="chain" id="PRO_5040482569" evidence="2">
    <location>
        <begin position="22"/>
        <end position="293"/>
    </location>
</feature>
<keyword evidence="2" id="KW-0732">Signal</keyword>
<keyword evidence="4" id="KW-1185">Reference proteome</keyword>
<comment type="caution">
    <text evidence="3">The sequence shown here is derived from an EMBL/GenBank/DDBJ whole genome shotgun (WGS) entry which is preliminary data.</text>
</comment>
<proteinExistence type="predicted"/>